<dbReference type="InterPro" id="IPR038078">
    <property type="entry name" value="PhoU-like_sf"/>
</dbReference>
<dbReference type="AlphaFoldDB" id="A0A4V2V0H8"/>
<reference evidence="8 9" key="1">
    <citation type="submission" date="2019-03" db="EMBL/GenBank/DDBJ databases">
        <title>Genomic Encyclopedia of Type Strains, Phase IV (KMG-IV): sequencing the most valuable type-strain genomes for metagenomic binning, comparative biology and taxonomic classification.</title>
        <authorList>
            <person name="Goeker M."/>
        </authorList>
    </citation>
    <scope>NUCLEOTIDE SEQUENCE [LARGE SCALE GENOMIC DNA]</scope>
    <source>
        <strain evidence="8 9">DSM 24629</strain>
    </source>
</reference>
<feature type="transmembrane region" description="Helical" evidence="6">
    <location>
        <begin position="78"/>
        <end position="101"/>
    </location>
</feature>
<dbReference type="Proteomes" id="UP000294902">
    <property type="component" value="Unassembled WGS sequence"/>
</dbReference>
<feature type="domain" description="PhoU" evidence="7">
    <location>
        <begin position="355"/>
        <end position="438"/>
    </location>
</feature>
<dbReference type="GO" id="GO:0044341">
    <property type="term" value="P:sodium-dependent phosphate transport"/>
    <property type="evidence" value="ECO:0007669"/>
    <property type="project" value="InterPro"/>
</dbReference>
<keyword evidence="5 6" id="KW-0472">Membrane</keyword>
<name>A0A4V2V0H8_9FIRM</name>
<feature type="transmembrane region" description="Helical" evidence="6">
    <location>
        <begin position="291"/>
        <end position="310"/>
    </location>
</feature>
<protein>
    <submittedName>
        <fullName evidence="8">Phosphate:Na+ symporter</fullName>
    </submittedName>
</protein>
<comment type="subcellular location">
    <subcellularLocation>
        <location evidence="1">Cell membrane</location>
        <topology evidence="1">Multi-pass membrane protein</topology>
    </subcellularLocation>
</comment>
<accession>A0A4V2V0H8</accession>
<dbReference type="SUPFAM" id="SSF109755">
    <property type="entry name" value="PhoU-like"/>
    <property type="match status" value="1"/>
</dbReference>
<dbReference type="InterPro" id="IPR003841">
    <property type="entry name" value="Na/Pi_transpt"/>
</dbReference>
<dbReference type="GO" id="GO:0005886">
    <property type="term" value="C:plasma membrane"/>
    <property type="evidence" value="ECO:0007669"/>
    <property type="project" value="UniProtKB-SubCell"/>
</dbReference>
<gene>
    <name evidence="8" type="ORF">EDC18_102203</name>
</gene>
<sequence>MELIITFIGGFAIFLYGMNQMGKGLQKAAGNKMKQLLAVLTNNRFLGVIVGALVTAIVQSSSATTVMIVGFVNAGLLNLTQAVGVIMGANIGTTITSWVVAMGEWSKYLKPDNMAPVAIAIGAYLMFFTKDKKKKQIGEIFVGFGMLFIGLGFMSDAVKPYRTSPVFKEAFKAFGENPFLGILVGAVVTFLVQSSSASVGILQTIAAATFLPFNAAVYIILGQNIGTCMTALLSSIGANKTAKRAAYIHLLFNIIGTIIFTVGIIIFFTYINPEMGYTETTMTSISIFHTIFNVGSTLLLFPFASYLVHLSGKIVRGQDKPDASNQDTVLRHLDERILETPSFAVENAIKEVVYMGRLAIENTKIATEALLERDVEKYQKAKENEKHINKIERLITDYLVKISNTSINEHQKQIVNNLFNSINDIERVGDHAENIAELAEYHMANDLYLSDDALQELTQMIQKTIETIELAIDARENEDIEAIRKVIQNEEIVDTLEEELRERHIKRLSQNLCTATTGVVFLDTISNLERISDHALNIAYYVKDEIL</sequence>
<dbReference type="GO" id="GO:0005436">
    <property type="term" value="F:sodium:phosphate symporter activity"/>
    <property type="evidence" value="ECO:0007669"/>
    <property type="project" value="InterPro"/>
</dbReference>
<proteinExistence type="predicted"/>
<evidence type="ECO:0000256" key="2">
    <source>
        <dbReference type="ARBA" id="ARBA00022475"/>
    </source>
</evidence>
<evidence type="ECO:0000313" key="8">
    <source>
        <dbReference type="EMBL" id="TCT16187.1"/>
    </source>
</evidence>
<dbReference type="Gene3D" id="1.20.58.220">
    <property type="entry name" value="Phosphate transport system protein phou homolog 2, domain 2"/>
    <property type="match status" value="1"/>
</dbReference>
<evidence type="ECO:0000256" key="4">
    <source>
        <dbReference type="ARBA" id="ARBA00022989"/>
    </source>
</evidence>
<evidence type="ECO:0000256" key="1">
    <source>
        <dbReference type="ARBA" id="ARBA00004651"/>
    </source>
</evidence>
<dbReference type="RefSeq" id="WP_132250392.1">
    <property type="nucleotide sequence ID" value="NZ_SMAL01000002.1"/>
</dbReference>
<evidence type="ECO:0000256" key="5">
    <source>
        <dbReference type="ARBA" id="ARBA00023136"/>
    </source>
</evidence>
<dbReference type="InterPro" id="IPR004633">
    <property type="entry name" value="NaPi_cotrn-rel/YqeW-like"/>
</dbReference>
<dbReference type="PANTHER" id="PTHR10010">
    <property type="entry name" value="SOLUTE CARRIER FAMILY 34 SODIUM PHOSPHATE , MEMBER 2-RELATED"/>
    <property type="match status" value="1"/>
</dbReference>
<keyword evidence="4 6" id="KW-1133">Transmembrane helix</keyword>
<dbReference type="NCBIfam" id="TIGR00704">
    <property type="entry name" value="NaPi_cotrn_rel"/>
    <property type="match status" value="1"/>
</dbReference>
<dbReference type="EMBL" id="SMAL01000002">
    <property type="protein sequence ID" value="TCT16187.1"/>
    <property type="molecule type" value="Genomic_DNA"/>
</dbReference>
<feature type="domain" description="PhoU" evidence="7">
    <location>
        <begin position="457"/>
        <end position="541"/>
    </location>
</feature>
<dbReference type="OrthoDB" id="9763003at2"/>
<evidence type="ECO:0000256" key="6">
    <source>
        <dbReference type="SAM" id="Phobius"/>
    </source>
</evidence>
<evidence type="ECO:0000256" key="3">
    <source>
        <dbReference type="ARBA" id="ARBA00022692"/>
    </source>
</evidence>
<comment type="caution">
    <text evidence="8">The sequence shown here is derived from an EMBL/GenBank/DDBJ whole genome shotgun (WGS) entry which is preliminary data.</text>
</comment>
<feature type="transmembrane region" description="Helical" evidence="6">
    <location>
        <begin position="6"/>
        <end position="25"/>
    </location>
</feature>
<feature type="transmembrane region" description="Helical" evidence="6">
    <location>
        <begin position="250"/>
        <end position="271"/>
    </location>
</feature>
<evidence type="ECO:0000313" key="9">
    <source>
        <dbReference type="Proteomes" id="UP000294902"/>
    </source>
</evidence>
<dbReference type="Pfam" id="PF02690">
    <property type="entry name" value="Na_Pi_cotrans"/>
    <property type="match status" value="2"/>
</dbReference>
<keyword evidence="9" id="KW-1185">Reference proteome</keyword>
<feature type="transmembrane region" description="Helical" evidence="6">
    <location>
        <begin position="140"/>
        <end position="158"/>
    </location>
</feature>
<feature type="transmembrane region" description="Helical" evidence="6">
    <location>
        <begin position="45"/>
        <end position="72"/>
    </location>
</feature>
<dbReference type="PANTHER" id="PTHR10010:SF46">
    <property type="entry name" value="SODIUM-DEPENDENT PHOSPHATE TRANSPORT PROTEIN 2B"/>
    <property type="match status" value="1"/>
</dbReference>
<dbReference type="InterPro" id="IPR026022">
    <property type="entry name" value="PhoU_dom"/>
</dbReference>
<keyword evidence="2" id="KW-1003">Cell membrane</keyword>
<organism evidence="8 9">
    <name type="scientific">Natranaerovirga pectinivora</name>
    <dbReference type="NCBI Taxonomy" id="682400"/>
    <lineage>
        <taxon>Bacteria</taxon>
        <taxon>Bacillati</taxon>
        <taxon>Bacillota</taxon>
        <taxon>Clostridia</taxon>
        <taxon>Lachnospirales</taxon>
        <taxon>Natranaerovirgaceae</taxon>
        <taxon>Natranaerovirga</taxon>
    </lineage>
</organism>
<dbReference type="NCBIfam" id="NF037997">
    <property type="entry name" value="Na_Pi_symport"/>
    <property type="match status" value="1"/>
</dbReference>
<dbReference type="Pfam" id="PF01895">
    <property type="entry name" value="PhoU"/>
    <property type="match status" value="2"/>
</dbReference>
<evidence type="ECO:0000259" key="7">
    <source>
        <dbReference type="Pfam" id="PF01895"/>
    </source>
</evidence>
<keyword evidence="3 6" id="KW-0812">Transmembrane</keyword>